<keyword evidence="4" id="KW-1185">Reference proteome</keyword>
<keyword evidence="2" id="KW-0812">Transmembrane</keyword>
<evidence type="ECO:0000256" key="2">
    <source>
        <dbReference type="SAM" id="Phobius"/>
    </source>
</evidence>
<comment type="caution">
    <text evidence="3">The sequence shown here is derived from an EMBL/GenBank/DDBJ whole genome shotgun (WGS) entry which is preliminary data.</text>
</comment>
<proteinExistence type="predicted"/>
<sequence>MQRTTKPALWGRWAAVLLLLWSLVGGLPAAPAFAGGALTALSAVDPGCPPVTADGQVVYGCNELSRNLQKARLWLQQNKPRGTTDKLFKNAGASNYAIARLEDGTYVIGYSDNLQHSEERLLDQMNGKARRIVFDPATGRVSYQPARASRIAEGFSELEPCANKCDTKLGTAGVRNKFTWSWQWNGREGDTDDDVKAIRDRANNPKTGNKPLALKQLKANGAPGRINDPANVQSGIGKAVQRQLGPGRPGGIDFSSVQLRYVSDGTSGNTYSFKAPTLPGKPSTDGTGPIYDAFTALNVWMTVQPSKFWVNLNPDEPNRIIDSDLAQTDVGQVLLSSDLTLKESGTKLIDPNTPIGKEFWGKMQAAGLEKFCKRDWIVPKQATVRESGSELYILDAPLEVKTEGADFHMPGSDFTCPADSKAATEIYRSVIVPELTKLVNESPEYTALRRVYISRVAAEWYRQRLAKAGTAADFGVDSNDVDTLESIKTWDPKDIYNKYLKELNSVVYTTPDGFVVTAGGVDFTQPVKVDTLNDSTFKQQYPALPSTVQKSLTEVAKTTDDKDAFNGGADQVPAVTKPPASASPSPGGTAGGGQGGGGGLPITGAPIFAIAAAGIVLIVIGLAALGRKRRIRFVAKQ</sequence>
<keyword evidence="2" id="KW-1133">Transmembrane helix</keyword>
<evidence type="ECO:0000256" key="1">
    <source>
        <dbReference type="SAM" id="MobiDB-lite"/>
    </source>
</evidence>
<dbReference type="EMBL" id="JBIAZU010000006">
    <property type="protein sequence ID" value="MFF5294634.1"/>
    <property type="molecule type" value="Genomic_DNA"/>
</dbReference>
<feature type="compositionally biased region" description="Low complexity" evidence="1">
    <location>
        <begin position="573"/>
        <end position="587"/>
    </location>
</feature>
<protein>
    <submittedName>
        <fullName evidence="3">Uncharacterized protein</fullName>
    </submittedName>
</protein>
<name>A0ABW6WMY8_9ACTN</name>
<dbReference type="RefSeq" id="WP_026206929.1">
    <property type="nucleotide sequence ID" value="NZ_JBIAZU010000006.1"/>
</dbReference>
<feature type="transmembrane region" description="Helical" evidence="2">
    <location>
        <begin position="607"/>
        <end position="626"/>
    </location>
</feature>
<accession>A0ABW6WMY8</accession>
<gene>
    <name evidence="3" type="ORF">ACFY35_34775</name>
</gene>
<feature type="region of interest" description="Disordered" evidence="1">
    <location>
        <begin position="560"/>
        <end position="596"/>
    </location>
</feature>
<dbReference type="Proteomes" id="UP001602245">
    <property type="component" value="Unassembled WGS sequence"/>
</dbReference>
<keyword evidence="2" id="KW-0472">Membrane</keyword>
<evidence type="ECO:0000313" key="4">
    <source>
        <dbReference type="Proteomes" id="UP001602245"/>
    </source>
</evidence>
<organism evidence="3 4">
    <name type="scientific">Paractinoplanes globisporus</name>
    <dbReference type="NCBI Taxonomy" id="113565"/>
    <lineage>
        <taxon>Bacteria</taxon>
        <taxon>Bacillati</taxon>
        <taxon>Actinomycetota</taxon>
        <taxon>Actinomycetes</taxon>
        <taxon>Micromonosporales</taxon>
        <taxon>Micromonosporaceae</taxon>
        <taxon>Paractinoplanes</taxon>
    </lineage>
</organism>
<reference evidence="3 4" key="1">
    <citation type="submission" date="2024-10" db="EMBL/GenBank/DDBJ databases">
        <title>The Natural Products Discovery Center: Release of the First 8490 Sequenced Strains for Exploring Actinobacteria Biosynthetic Diversity.</title>
        <authorList>
            <person name="Kalkreuter E."/>
            <person name="Kautsar S.A."/>
            <person name="Yang D."/>
            <person name="Bader C.D."/>
            <person name="Teijaro C.N."/>
            <person name="Fluegel L."/>
            <person name="Davis C.M."/>
            <person name="Simpson J.R."/>
            <person name="Lauterbach L."/>
            <person name="Steele A.D."/>
            <person name="Gui C."/>
            <person name="Meng S."/>
            <person name="Li G."/>
            <person name="Viehrig K."/>
            <person name="Ye F."/>
            <person name="Su P."/>
            <person name="Kiefer A.F."/>
            <person name="Nichols A."/>
            <person name="Cepeda A.J."/>
            <person name="Yan W."/>
            <person name="Fan B."/>
            <person name="Jiang Y."/>
            <person name="Adhikari A."/>
            <person name="Zheng C.-J."/>
            <person name="Schuster L."/>
            <person name="Cowan T.M."/>
            <person name="Smanski M.J."/>
            <person name="Chevrette M.G."/>
            <person name="De Carvalho L.P.S."/>
            <person name="Shen B."/>
        </authorList>
    </citation>
    <scope>NUCLEOTIDE SEQUENCE [LARGE SCALE GENOMIC DNA]</scope>
    <source>
        <strain evidence="3 4">NPDC000087</strain>
    </source>
</reference>
<evidence type="ECO:0000313" key="3">
    <source>
        <dbReference type="EMBL" id="MFF5294634.1"/>
    </source>
</evidence>